<dbReference type="OrthoDB" id="414540at2759"/>
<evidence type="ECO:0000256" key="4">
    <source>
        <dbReference type="ARBA" id="ARBA00012783"/>
    </source>
</evidence>
<evidence type="ECO:0000256" key="1">
    <source>
        <dbReference type="ARBA" id="ARBA00001947"/>
    </source>
</evidence>
<evidence type="ECO:0000256" key="8">
    <source>
        <dbReference type="ARBA" id="ARBA00032005"/>
    </source>
</evidence>
<dbReference type="NCBIfam" id="NF004064">
    <property type="entry name" value="PRK05578.1"/>
    <property type="match status" value="1"/>
</dbReference>
<dbReference type="InterPro" id="IPR016192">
    <property type="entry name" value="APOBEC/CMP_deaminase_Zn-bd"/>
</dbReference>
<dbReference type="GO" id="GO:0005829">
    <property type="term" value="C:cytosol"/>
    <property type="evidence" value="ECO:0007669"/>
    <property type="project" value="TreeGrafter"/>
</dbReference>
<accession>A0A9P4IVL0</accession>
<comment type="function">
    <text evidence="2 13">This enzyme scavenges exogenous and endogenous cytidine and 2'-deoxycytidine for UMP synthesis.</text>
</comment>
<evidence type="ECO:0000256" key="3">
    <source>
        <dbReference type="ARBA" id="ARBA00006576"/>
    </source>
</evidence>
<keyword evidence="5 12" id="KW-0479">Metal-binding</keyword>
<evidence type="ECO:0000256" key="12">
    <source>
        <dbReference type="PIRSR" id="PIRSR606262-3"/>
    </source>
</evidence>
<proteinExistence type="inferred from homology"/>
<sequence length="168" mass="17822">MSSSYPTKPTHSRHDTALIHGLSTAEFARLTEVCTEAKSKAYCPYSKFRVGAAVLTKSGSCIAGANVENAAYPVGVCAERVALGTAAVEGARPGDIRAVAVSTDASTPSSPCGFCRQFINEFCEATTPIIMFDKDGKWVVMTVEQLLPMGFGPDQLKRDQAAAAQLEQ</sequence>
<dbReference type="PROSITE" id="PS00903">
    <property type="entry name" value="CYT_DCMP_DEAMINASES_1"/>
    <property type="match status" value="1"/>
</dbReference>
<dbReference type="SUPFAM" id="SSF53927">
    <property type="entry name" value="Cytidine deaminase-like"/>
    <property type="match status" value="1"/>
</dbReference>
<dbReference type="GO" id="GO:0004126">
    <property type="term" value="F:cytidine deaminase activity"/>
    <property type="evidence" value="ECO:0007669"/>
    <property type="project" value="UniProtKB-UniRule"/>
</dbReference>
<dbReference type="PANTHER" id="PTHR11644:SF2">
    <property type="entry name" value="CYTIDINE DEAMINASE"/>
    <property type="match status" value="1"/>
</dbReference>
<dbReference type="AlphaFoldDB" id="A0A9P4IVL0"/>
<evidence type="ECO:0000256" key="5">
    <source>
        <dbReference type="ARBA" id="ARBA00022723"/>
    </source>
</evidence>
<dbReference type="GO" id="GO:0055086">
    <property type="term" value="P:nucleobase-containing small molecule metabolic process"/>
    <property type="evidence" value="ECO:0007669"/>
    <property type="project" value="UniProtKB-ARBA"/>
</dbReference>
<dbReference type="EMBL" id="ML996095">
    <property type="protein sequence ID" value="KAF2147679.1"/>
    <property type="molecule type" value="Genomic_DNA"/>
</dbReference>
<evidence type="ECO:0000256" key="7">
    <source>
        <dbReference type="ARBA" id="ARBA00022833"/>
    </source>
</evidence>
<evidence type="ECO:0000313" key="16">
    <source>
        <dbReference type="Proteomes" id="UP000799439"/>
    </source>
</evidence>
<dbReference type="GO" id="GO:0008270">
    <property type="term" value="F:zinc ion binding"/>
    <property type="evidence" value="ECO:0007669"/>
    <property type="project" value="UniProtKB-UniRule"/>
</dbReference>
<evidence type="ECO:0000256" key="6">
    <source>
        <dbReference type="ARBA" id="ARBA00022801"/>
    </source>
</evidence>
<evidence type="ECO:0000259" key="14">
    <source>
        <dbReference type="PROSITE" id="PS51747"/>
    </source>
</evidence>
<keyword evidence="6 13" id="KW-0378">Hydrolase</keyword>
<comment type="catalytic activity">
    <reaction evidence="13">
        <text>2'-deoxycytidine + H2O + H(+) = 2'-deoxyuridine + NH4(+)</text>
        <dbReference type="Rhea" id="RHEA:13433"/>
        <dbReference type="ChEBI" id="CHEBI:15377"/>
        <dbReference type="ChEBI" id="CHEBI:15378"/>
        <dbReference type="ChEBI" id="CHEBI:15698"/>
        <dbReference type="ChEBI" id="CHEBI:16450"/>
        <dbReference type="ChEBI" id="CHEBI:28938"/>
        <dbReference type="EC" id="3.5.4.5"/>
    </reaction>
</comment>
<dbReference type="NCBIfam" id="TIGR01354">
    <property type="entry name" value="cyt_deam_tetra"/>
    <property type="match status" value="1"/>
</dbReference>
<feature type="binding site" evidence="12">
    <location>
        <position position="115"/>
    </location>
    <ligand>
        <name>Zn(2+)</name>
        <dbReference type="ChEBI" id="CHEBI:29105"/>
        <note>catalytic</note>
    </ligand>
</feature>
<gene>
    <name evidence="15" type="ORF">K461DRAFT_283275</name>
</gene>
<comment type="cofactor">
    <cofactor evidence="1 12 13">
        <name>Zn(2+)</name>
        <dbReference type="ChEBI" id="CHEBI:29105"/>
    </cofactor>
</comment>
<evidence type="ECO:0000256" key="9">
    <source>
        <dbReference type="ARBA" id="ARBA00049558"/>
    </source>
</evidence>
<dbReference type="GO" id="GO:0072527">
    <property type="term" value="P:pyrimidine-containing compound metabolic process"/>
    <property type="evidence" value="ECO:0007669"/>
    <property type="project" value="UniProtKB-ARBA"/>
</dbReference>
<keyword evidence="7 12" id="KW-0862">Zinc</keyword>
<feature type="binding site" evidence="12">
    <location>
        <position position="112"/>
    </location>
    <ligand>
        <name>Zn(2+)</name>
        <dbReference type="ChEBI" id="CHEBI:29105"/>
        <note>catalytic</note>
    </ligand>
</feature>
<keyword evidence="16" id="KW-1185">Reference proteome</keyword>
<protein>
    <recommendedName>
        <fullName evidence="4 13">Cytidine deaminase</fullName>
        <ecNumber evidence="4 13">3.5.4.5</ecNumber>
    </recommendedName>
    <alternativeName>
        <fullName evidence="8 13">Cytidine aminohydrolase</fullName>
    </alternativeName>
</protein>
<organism evidence="15 16">
    <name type="scientific">Myriangium duriaei CBS 260.36</name>
    <dbReference type="NCBI Taxonomy" id="1168546"/>
    <lineage>
        <taxon>Eukaryota</taxon>
        <taxon>Fungi</taxon>
        <taxon>Dikarya</taxon>
        <taxon>Ascomycota</taxon>
        <taxon>Pezizomycotina</taxon>
        <taxon>Dothideomycetes</taxon>
        <taxon>Dothideomycetidae</taxon>
        <taxon>Myriangiales</taxon>
        <taxon>Myriangiaceae</taxon>
        <taxon>Myriangium</taxon>
    </lineage>
</organism>
<comment type="catalytic activity">
    <reaction evidence="9 13">
        <text>cytidine + H2O + H(+) = uridine + NH4(+)</text>
        <dbReference type="Rhea" id="RHEA:16069"/>
        <dbReference type="ChEBI" id="CHEBI:15377"/>
        <dbReference type="ChEBI" id="CHEBI:15378"/>
        <dbReference type="ChEBI" id="CHEBI:16704"/>
        <dbReference type="ChEBI" id="CHEBI:17562"/>
        <dbReference type="ChEBI" id="CHEBI:28938"/>
        <dbReference type="EC" id="3.5.4.5"/>
    </reaction>
</comment>
<evidence type="ECO:0000256" key="13">
    <source>
        <dbReference type="RuleBase" id="RU364006"/>
    </source>
</evidence>
<name>A0A9P4IVL0_9PEZI</name>
<evidence type="ECO:0000256" key="10">
    <source>
        <dbReference type="PIRSR" id="PIRSR606262-1"/>
    </source>
</evidence>
<dbReference type="FunFam" id="3.40.140.10:FF:000008">
    <property type="entry name" value="Cytidine deaminase"/>
    <property type="match status" value="1"/>
</dbReference>
<dbReference type="PROSITE" id="PS51747">
    <property type="entry name" value="CYT_DCMP_DEAMINASES_2"/>
    <property type="match status" value="1"/>
</dbReference>
<dbReference type="InterPro" id="IPR016193">
    <property type="entry name" value="Cytidine_deaminase-like"/>
</dbReference>
<evidence type="ECO:0000256" key="11">
    <source>
        <dbReference type="PIRSR" id="PIRSR606262-2"/>
    </source>
</evidence>
<dbReference type="InterPro" id="IPR002125">
    <property type="entry name" value="CMP_dCMP_dom"/>
</dbReference>
<feature type="binding site" evidence="12">
    <location>
        <position position="77"/>
    </location>
    <ligand>
        <name>Zn(2+)</name>
        <dbReference type="ChEBI" id="CHEBI:29105"/>
        <note>catalytic</note>
    </ligand>
</feature>
<evidence type="ECO:0000256" key="2">
    <source>
        <dbReference type="ARBA" id="ARBA00003949"/>
    </source>
</evidence>
<feature type="domain" description="CMP/dCMP-type deaminase" evidence="14">
    <location>
        <begin position="25"/>
        <end position="154"/>
    </location>
</feature>
<dbReference type="Pfam" id="PF00383">
    <property type="entry name" value="dCMP_cyt_deam_1"/>
    <property type="match status" value="1"/>
</dbReference>
<feature type="active site" description="Proton donor" evidence="10">
    <location>
        <position position="79"/>
    </location>
</feature>
<dbReference type="Proteomes" id="UP000799439">
    <property type="component" value="Unassembled WGS sequence"/>
</dbReference>
<dbReference type="Gene3D" id="3.40.140.10">
    <property type="entry name" value="Cytidine Deaminase, domain 2"/>
    <property type="match status" value="1"/>
</dbReference>
<reference evidence="15" key="1">
    <citation type="journal article" date="2020" name="Stud. Mycol.">
        <title>101 Dothideomycetes genomes: a test case for predicting lifestyles and emergence of pathogens.</title>
        <authorList>
            <person name="Haridas S."/>
            <person name="Albert R."/>
            <person name="Binder M."/>
            <person name="Bloem J."/>
            <person name="Labutti K."/>
            <person name="Salamov A."/>
            <person name="Andreopoulos B."/>
            <person name="Baker S."/>
            <person name="Barry K."/>
            <person name="Bills G."/>
            <person name="Bluhm B."/>
            <person name="Cannon C."/>
            <person name="Castanera R."/>
            <person name="Culley D."/>
            <person name="Daum C."/>
            <person name="Ezra D."/>
            <person name="Gonzalez J."/>
            <person name="Henrissat B."/>
            <person name="Kuo A."/>
            <person name="Liang C."/>
            <person name="Lipzen A."/>
            <person name="Lutzoni F."/>
            <person name="Magnuson J."/>
            <person name="Mondo S."/>
            <person name="Nolan M."/>
            <person name="Ohm R."/>
            <person name="Pangilinan J."/>
            <person name="Park H.-J."/>
            <person name="Ramirez L."/>
            <person name="Alfaro M."/>
            <person name="Sun H."/>
            <person name="Tritt A."/>
            <person name="Yoshinaga Y."/>
            <person name="Zwiers L.-H."/>
            <person name="Turgeon B."/>
            <person name="Goodwin S."/>
            <person name="Spatafora J."/>
            <person name="Crous P."/>
            <person name="Grigoriev I."/>
        </authorList>
    </citation>
    <scope>NUCLEOTIDE SEQUENCE</scope>
    <source>
        <strain evidence="15">CBS 260.36</strain>
    </source>
</reference>
<dbReference type="InterPro" id="IPR006262">
    <property type="entry name" value="Cyt_deam_tetra"/>
</dbReference>
<dbReference type="EC" id="3.5.4.5" evidence="4 13"/>
<dbReference type="CDD" id="cd01283">
    <property type="entry name" value="cytidine_deaminase"/>
    <property type="match status" value="1"/>
</dbReference>
<comment type="similarity">
    <text evidence="3 13">Belongs to the cytidine and deoxycytidylate deaminase family.</text>
</comment>
<comment type="caution">
    <text evidence="15">The sequence shown here is derived from an EMBL/GenBank/DDBJ whole genome shotgun (WGS) entry which is preliminary data.</text>
</comment>
<feature type="binding site" evidence="11">
    <location>
        <begin position="66"/>
        <end position="72"/>
    </location>
    <ligand>
        <name>substrate</name>
    </ligand>
</feature>
<dbReference type="GO" id="GO:0042802">
    <property type="term" value="F:identical protein binding"/>
    <property type="evidence" value="ECO:0007669"/>
    <property type="project" value="UniProtKB-ARBA"/>
</dbReference>
<evidence type="ECO:0000313" key="15">
    <source>
        <dbReference type="EMBL" id="KAF2147679.1"/>
    </source>
</evidence>
<dbReference type="PANTHER" id="PTHR11644">
    <property type="entry name" value="CYTIDINE DEAMINASE"/>
    <property type="match status" value="1"/>
</dbReference>
<dbReference type="InterPro" id="IPR050202">
    <property type="entry name" value="Cyt/Deoxycyt_deaminase"/>
</dbReference>